<dbReference type="Pfam" id="PF06644">
    <property type="entry name" value="ATP11"/>
    <property type="match status" value="1"/>
</dbReference>
<keyword evidence="7" id="KW-1185">Reference proteome</keyword>
<evidence type="ECO:0000256" key="5">
    <source>
        <dbReference type="SAM" id="MobiDB-lite"/>
    </source>
</evidence>
<comment type="subcellular location">
    <subcellularLocation>
        <location evidence="1">Mitochondrion</location>
    </subcellularLocation>
</comment>
<dbReference type="GO" id="GO:0005739">
    <property type="term" value="C:mitochondrion"/>
    <property type="evidence" value="ECO:0007669"/>
    <property type="project" value="UniProtKB-SubCell"/>
</dbReference>
<dbReference type="PANTHER" id="PTHR13126:SF0">
    <property type="entry name" value="ATP SYNTHASE MITOCHONDRIAL F1 COMPLEX ASSEMBLY FACTOR 1"/>
    <property type="match status" value="1"/>
</dbReference>
<feature type="region of interest" description="Disordered" evidence="5">
    <location>
        <begin position="74"/>
        <end position="151"/>
    </location>
</feature>
<evidence type="ECO:0000313" key="7">
    <source>
        <dbReference type="Proteomes" id="UP001140094"/>
    </source>
</evidence>
<feature type="compositionally biased region" description="Polar residues" evidence="5">
    <location>
        <begin position="141"/>
        <end position="151"/>
    </location>
</feature>
<proteinExistence type="inferred from homology"/>
<dbReference type="PANTHER" id="PTHR13126">
    <property type="entry name" value="CHAPERONE ATP11"/>
    <property type="match status" value="1"/>
</dbReference>
<feature type="compositionally biased region" description="Basic and acidic residues" evidence="5">
    <location>
        <begin position="74"/>
        <end position="96"/>
    </location>
</feature>
<keyword evidence="3" id="KW-0809">Transit peptide</keyword>
<sequence>MTLFGIGRAIVRSPRGLLRAACTAGNSSGIRLASHASPLTLSRLLPLIPLGSRKQMSHVPDYEEKYREKLLRRAREEGVETVGELRQKIKKEEEARSQQQSHKSIEGQSTASTATAQASSTKASLSKNTDAGKRRLDRSSHQSANNLPSSAKSLDQIMRMDLLSDKSAEETGELWTRYHATKDMISAVIPSSTYRELLSVAQKNPLFVLPLPRSEGIEFFFLQFDYHQVYFTSLLEYKTNTMHARPFLTLTHYTDFIDSKGVVLMRGEIDSEARLIDTQNAQYLALQMQQFYVTGGKAKRCLLEQFNQNPDQFDYNKLIEAAEKL</sequence>
<dbReference type="InterPro" id="IPR010591">
    <property type="entry name" value="ATP11"/>
</dbReference>
<evidence type="ECO:0000256" key="1">
    <source>
        <dbReference type="ARBA" id="ARBA00004173"/>
    </source>
</evidence>
<comment type="caution">
    <text evidence="6">The sequence shown here is derived from an EMBL/GenBank/DDBJ whole genome shotgun (WGS) entry which is preliminary data.</text>
</comment>
<feature type="compositionally biased region" description="Basic and acidic residues" evidence="5">
    <location>
        <begin position="130"/>
        <end position="140"/>
    </location>
</feature>
<evidence type="ECO:0000256" key="4">
    <source>
        <dbReference type="ARBA" id="ARBA00023128"/>
    </source>
</evidence>
<evidence type="ECO:0008006" key="8">
    <source>
        <dbReference type="Google" id="ProtNLM"/>
    </source>
</evidence>
<dbReference type="AlphaFoldDB" id="A0A9W8I0X8"/>
<dbReference type="OrthoDB" id="16535at2759"/>
<evidence type="ECO:0000313" key="6">
    <source>
        <dbReference type="EMBL" id="KAJ2803852.1"/>
    </source>
</evidence>
<dbReference type="EMBL" id="JANBUO010000473">
    <property type="protein sequence ID" value="KAJ2803852.1"/>
    <property type="molecule type" value="Genomic_DNA"/>
</dbReference>
<organism evidence="6 7">
    <name type="scientific">Coemansia guatemalensis</name>
    <dbReference type="NCBI Taxonomy" id="2761395"/>
    <lineage>
        <taxon>Eukaryota</taxon>
        <taxon>Fungi</taxon>
        <taxon>Fungi incertae sedis</taxon>
        <taxon>Zoopagomycota</taxon>
        <taxon>Kickxellomycotina</taxon>
        <taxon>Kickxellomycetes</taxon>
        <taxon>Kickxellales</taxon>
        <taxon>Kickxellaceae</taxon>
        <taxon>Coemansia</taxon>
    </lineage>
</organism>
<dbReference type="GO" id="GO:0033615">
    <property type="term" value="P:mitochondrial proton-transporting ATP synthase complex assembly"/>
    <property type="evidence" value="ECO:0007669"/>
    <property type="project" value="TreeGrafter"/>
</dbReference>
<name>A0A9W8I0X8_9FUNG</name>
<evidence type="ECO:0000256" key="2">
    <source>
        <dbReference type="ARBA" id="ARBA00009116"/>
    </source>
</evidence>
<comment type="similarity">
    <text evidence="2">Belongs to the ATP11 family.</text>
</comment>
<dbReference type="Proteomes" id="UP001140094">
    <property type="component" value="Unassembled WGS sequence"/>
</dbReference>
<keyword evidence="4" id="KW-0496">Mitochondrion</keyword>
<accession>A0A9W8I0X8</accession>
<protein>
    <recommendedName>
        <fullName evidence="8">ATP11-domain-containing protein</fullName>
    </recommendedName>
</protein>
<reference evidence="6" key="1">
    <citation type="submission" date="2022-07" db="EMBL/GenBank/DDBJ databases">
        <title>Phylogenomic reconstructions and comparative analyses of Kickxellomycotina fungi.</title>
        <authorList>
            <person name="Reynolds N.K."/>
            <person name="Stajich J.E."/>
            <person name="Barry K."/>
            <person name="Grigoriev I.V."/>
            <person name="Crous P."/>
            <person name="Smith M.E."/>
        </authorList>
    </citation>
    <scope>NUCLEOTIDE SEQUENCE</scope>
    <source>
        <strain evidence="6">NRRL 1565</strain>
    </source>
</reference>
<evidence type="ECO:0000256" key="3">
    <source>
        <dbReference type="ARBA" id="ARBA00022946"/>
    </source>
</evidence>
<feature type="compositionally biased region" description="Low complexity" evidence="5">
    <location>
        <begin position="108"/>
        <end position="124"/>
    </location>
</feature>
<gene>
    <name evidence="6" type="ORF">H4R20_002728</name>
</gene>